<gene>
    <name evidence="1" type="ORF">GCM10009020_27140</name>
</gene>
<evidence type="ECO:0000313" key="2">
    <source>
        <dbReference type="Proteomes" id="UP001500420"/>
    </source>
</evidence>
<name>A0AAV3TCG5_9EURY</name>
<dbReference type="AlphaFoldDB" id="A0AAV3TCG5"/>
<dbReference type="InterPro" id="IPR009003">
    <property type="entry name" value="Peptidase_S1_PA"/>
</dbReference>
<accession>A0AAV3TCG5</accession>
<organism evidence="1 2">
    <name type="scientific">Natronoarchaeum mannanilyticum</name>
    <dbReference type="NCBI Taxonomy" id="926360"/>
    <lineage>
        <taxon>Archaea</taxon>
        <taxon>Methanobacteriati</taxon>
        <taxon>Methanobacteriota</taxon>
        <taxon>Stenosarchaea group</taxon>
        <taxon>Halobacteria</taxon>
        <taxon>Halobacteriales</taxon>
        <taxon>Natronoarchaeaceae</taxon>
    </lineage>
</organism>
<dbReference type="RefSeq" id="WP_343774588.1">
    <property type="nucleotide sequence ID" value="NZ_BAAADV010000007.1"/>
</dbReference>
<dbReference type="InterPro" id="IPR043504">
    <property type="entry name" value="Peptidase_S1_PA_chymotrypsin"/>
</dbReference>
<dbReference type="EMBL" id="BAAADV010000007">
    <property type="protein sequence ID" value="GAA0677649.1"/>
    <property type="molecule type" value="Genomic_DNA"/>
</dbReference>
<sequence>MSDSDHSSRRRFLQGTTVAASSLFGVGQVYGKNIGQPDEIDIPVVVSGDKVVETATVPFKWWQHEQRVIRLQEQLVDRLGDTPGIVSVGVGTQSSTIGGKKVSHLRVGRDSEADISTNMPTRVDGIPVEVHSPEKTELHSCDDSWDDTNTYDPVEGGVRLDGSHSSCCAVRYTNDDGEILNCLMTDGHSYDCSFESIDDTVEQEGQKIGEIEEIRPAQDWAIIRLTNDADISFFSNNIAGSSPKASGYVSQHGLHQLKSNDTKVFNRGAKTTLTNGTITGYDKQLPYTSGCEGSNDYENYVRLTTCTFGGDSGSIHYHEYTNYRGDKRAAVIAPHKGGGDDYSVGCAAYRIRESNDIEFGE</sequence>
<dbReference type="Gene3D" id="2.40.10.10">
    <property type="entry name" value="Trypsin-like serine proteases"/>
    <property type="match status" value="2"/>
</dbReference>
<reference evidence="1 2" key="1">
    <citation type="journal article" date="2019" name="Int. J. Syst. Evol. Microbiol.">
        <title>The Global Catalogue of Microorganisms (GCM) 10K type strain sequencing project: providing services to taxonomists for standard genome sequencing and annotation.</title>
        <authorList>
            <consortium name="The Broad Institute Genomics Platform"/>
            <consortium name="The Broad Institute Genome Sequencing Center for Infectious Disease"/>
            <person name="Wu L."/>
            <person name="Ma J."/>
        </authorList>
    </citation>
    <scope>NUCLEOTIDE SEQUENCE [LARGE SCALE GENOMIC DNA]</scope>
    <source>
        <strain evidence="1 2">JCM 16328</strain>
    </source>
</reference>
<protein>
    <recommendedName>
        <fullName evidence="3">Tat (Twin-arginine translocation) pathway signal sequence</fullName>
    </recommendedName>
</protein>
<proteinExistence type="predicted"/>
<evidence type="ECO:0000313" key="1">
    <source>
        <dbReference type="EMBL" id="GAA0677649.1"/>
    </source>
</evidence>
<evidence type="ECO:0008006" key="3">
    <source>
        <dbReference type="Google" id="ProtNLM"/>
    </source>
</evidence>
<comment type="caution">
    <text evidence="1">The sequence shown here is derived from an EMBL/GenBank/DDBJ whole genome shotgun (WGS) entry which is preliminary data.</text>
</comment>
<dbReference type="SUPFAM" id="SSF50494">
    <property type="entry name" value="Trypsin-like serine proteases"/>
    <property type="match status" value="1"/>
</dbReference>
<dbReference type="Proteomes" id="UP001500420">
    <property type="component" value="Unassembled WGS sequence"/>
</dbReference>
<keyword evidence="2" id="KW-1185">Reference proteome</keyword>